<protein>
    <submittedName>
        <fullName evidence="6">Two component transcriptional regulator, LuxR family</fullName>
    </submittedName>
</protein>
<dbReference type="GO" id="GO:0000160">
    <property type="term" value="P:phosphorelay signal transduction system"/>
    <property type="evidence" value="ECO:0007669"/>
    <property type="project" value="InterPro"/>
</dbReference>
<dbReference type="InterPro" id="IPR001789">
    <property type="entry name" value="Sig_transdc_resp-reg_receiver"/>
</dbReference>
<dbReference type="PROSITE" id="PS50043">
    <property type="entry name" value="HTH_LUXR_2"/>
    <property type="match status" value="1"/>
</dbReference>
<dbReference type="PANTHER" id="PTHR43214">
    <property type="entry name" value="TWO-COMPONENT RESPONSE REGULATOR"/>
    <property type="match status" value="1"/>
</dbReference>
<dbReference type="SMART" id="SM00421">
    <property type="entry name" value="HTH_LUXR"/>
    <property type="match status" value="1"/>
</dbReference>
<organism evidence="6 7">
    <name type="scientific">Thermobaculum terrenum (strain ATCC BAA-798 / CCMEE 7001 / YNP1)</name>
    <dbReference type="NCBI Taxonomy" id="525904"/>
    <lineage>
        <taxon>Bacteria</taxon>
        <taxon>Bacillati</taxon>
        <taxon>Chloroflexota</taxon>
        <taxon>Chloroflexia</taxon>
        <taxon>Candidatus Thermobaculales</taxon>
        <taxon>Candidatus Thermobaculaceae</taxon>
        <taxon>Thermobaculum</taxon>
    </lineage>
</organism>
<dbReference type="RefSeq" id="WP_012875082.1">
    <property type="nucleotide sequence ID" value="NC_013525.1"/>
</dbReference>
<dbReference type="InterPro" id="IPR000792">
    <property type="entry name" value="Tscrpt_reg_LuxR_C"/>
</dbReference>
<reference evidence="7" key="1">
    <citation type="journal article" date="2010" name="Stand. Genomic Sci.">
        <title>Complete genome sequence of 'Thermobaculum terrenum' type strain (YNP1).</title>
        <authorList>
            <person name="Kiss H."/>
            <person name="Cleland D."/>
            <person name="Lapidus A."/>
            <person name="Lucas S."/>
            <person name="Glavina Del Rio T."/>
            <person name="Nolan M."/>
            <person name="Tice H."/>
            <person name="Han C."/>
            <person name="Goodwin L."/>
            <person name="Pitluck S."/>
            <person name="Liolios K."/>
            <person name="Ivanova N."/>
            <person name="Mavromatis K."/>
            <person name="Ovchinnikova G."/>
            <person name="Pati A."/>
            <person name="Chen A."/>
            <person name="Palaniappan K."/>
            <person name="Land M."/>
            <person name="Hauser L."/>
            <person name="Chang Y."/>
            <person name="Jeffries C."/>
            <person name="Lu M."/>
            <person name="Brettin T."/>
            <person name="Detter J."/>
            <person name="Goker M."/>
            <person name="Tindall B."/>
            <person name="Beck B."/>
            <person name="McDermott T."/>
            <person name="Woyke T."/>
            <person name="Bristow J."/>
            <person name="Eisen J."/>
            <person name="Markowitz V."/>
            <person name="Hugenholtz P."/>
            <person name="Kyrpides N."/>
            <person name="Klenk H."/>
            <person name="Cheng J."/>
        </authorList>
    </citation>
    <scope>NUCLEOTIDE SEQUENCE [LARGE SCALE GENOMIC DNA]</scope>
    <source>
        <strain evidence="7">ATCC BAA-798 / YNP1</strain>
    </source>
</reference>
<proteinExistence type="predicted"/>
<dbReference type="Pfam" id="PF00072">
    <property type="entry name" value="Response_reg"/>
    <property type="match status" value="1"/>
</dbReference>
<sequence length="214" mass="23294">MIRLLLVDDHTAFREALALICSIEEDISVISQAGSIEEARKYIQSVNFVLLDLGLPDGNGVDFVREIKSSNPACHVLVLTGSMNKLDLARAIDAGADGVMLKLSRVQDIIQAIRCISAGGSIHSPQEIAELLLLAGRARIEDANARDKIGQLTDREREILQAIAEGLSDKEIAARFNITVDTAHKHANNILRKLDTNSRLQAVLFALRHGAISL</sequence>
<accession>D1CB82</accession>
<dbReference type="SUPFAM" id="SSF52172">
    <property type="entry name" value="CheY-like"/>
    <property type="match status" value="1"/>
</dbReference>
<dbReference type="Proteomes" id="UP000000323">
    <property type="component" value="Chromosome 1"/>
</dbReference>
<keyword evidence="2" id="KW-0238">DNA-binding</keyword>
<dbReference type="KEGG" id="ttr:Tter_1132"/>
<dbReference type="HOGENOM" id="CLU_000445_90_10_0"/>
<dbReference type="PROSITE" id="PS50110">
    <property type="entry name" value="RESPONSE_REGULATORY"/>
    <property type="match status" value="1"/>
</dbReference>
<evidence type="ECO:0000259" key="5">
    <source>
        <dbReference type="PROSITE" id="PS50110"/>
    </source>
</evidence>
<dbReference type="OrthoDB" id="9808843at2"/>
<evidence type="ECO:0000256" key="3">
    <source>
        <dbReference type="PROSITE-ProRule" id="PRU00169"/>
    </source>
</evidence>
<evidence type="ECO:0000259" key="4">
    <source>
        <dbReference type="PROSITE" id="PS50043"/>
    </source>
</evidence>
<evidence type="ECO:0000256" key="1">
    <source>
        <dbReference type="ARBA" id="ARBA00022553"/>
    </source>
</evidence>
<dbReference type="SUPFAM" id="SSF46894">
    <property type="entry name" value="C-terminal effector domain of the bipartite response regulators"/>
    <property type="match status" value="1"/>
</dbReference>
<dbReference type="InterPro" id="IPR058245">
    <property type="entry name" value="NreC/VraR/RcsB-like_REC"/>
</dbReference>
<keyword evidence="1 3" id="KW-0597">Phosphoprotein</keyword>
<evidence type="ECO:0000256" key="2">
    <source>
        <dbReference type="ARBA" id="ARBA00023125"/>
    </source>
</evidence>
<gene>
    <name evidence="6" type="ordered locus">Tter_1132</name>
</gene>
<dbReference type="GO" id="GO:0003677">
    <property type="term" value="F:DNA binding"/>
    <property type="evidence" value="ECO:0007669"/>
    <property type="project" value="UniProtKB-KW"/>
</dbReference>
<dbReference type="CDD" id="cd17535">
    <property type="entry name" value="REC_NarL-like"/>
    <property type="match status" value="1"/>
</dbReference>
<dbReference type="eggNOG" id="COG2197">
    <property type="taxonomic scope" value="Bacteria"/>
</dbReference>
<dbReference type="STRING" id="525904.Tter_1132"/>
<keyword evidence="7" id="KW-1185">Reference proteome</keyword>
<dbReference type="AlphaFoldDB" id="D1CB82"/>
<dbReference type="InterPro" id="IPR011006">
    <property type="entry name" value="CheY-like_superfamily"/>
</dbReference>
<dbReference type="PRINTS" id="PR00038">
    <property type="entry name" value="HTHLUXR"/>
</dbReference>
<feature type="domain" description="HTH luxR-type" evidence="4">
    <location>
        <begin position="145"/>
        <end position="210"/>
    </location>
</feature>
<dbReference type="InterPro" id="IPR016032">
    <property type="entry name" value="Sig_transdc_resp-reg_C-effctor"/>
</dbReference>
<evidence type="ECO:0000313" key="6">
    <source>
        <dbReference type="EMBL" id="ACZ42047.1"/>
    </source>
</evidence>
<dbReference type="EMBL" id="CP001825">
    <property type="protein sequence ID" value="ACZ42047.1"/>
    <property type="molecule type" value="Genomic_DNA"/>
</dbReference>
<dbReference type="InterPro" id="IPR039420">
    <property type="entry name" value="WalR-like"/>
</dbReference>
<feature type="domain" description="Response regulatory" evidence="5">
    <location>
        <begin position="3"/>
        <end position="117"/>
    </location>
</feature>
<dbReference type="Gene3D" id="3.40.50.2300">
    <property type="match status" value="1"/>
</dbReference>
<dbReference type="SMART" id="SM00448">
    <property type="entry name" value="REC"/>
    <property type="match status" value="1"/>
</dbReference>
<name>D1CB82_THET1</name>
<dbReference type="Pfam" id="PF00196">
    <property type="entry name" value="GerE"/>
    <property type="match status" value="1"/>
</dbReference>
<evidence type="ECO:0000313" key="7">
    <source>
        <dbReference type="Proteomes" id="UP000000323"/>
    </source>
</evidence>
<feature type="modified residue" description="4-aspartylphosphate" evidence="3">
    <location>
        <position position="52"/>
    </location>
</feature>
<dbReference type="CDD" id="cd06170">
    <property type="entry name" value="LuxR_C_like"/>
    <property type="match status" value="1"/>
</dbReference>
<dbReference type="GO" id="GO:0006355">
    <property type="term" value="P:regulation of DNA-templated transcription"/>
    <property type="evidence" value="ECO:0007669"/>
    <property type="project" value="InterPro"/>
</dbReference>